<evidence type="ECO:0000256" key="1">
    <source>
        <dbReference type="SAM" id="MobiDB-lite"/>
    </source>
</evidence>
<accession>A0ABP4RTI1</accession>
<keyword evidence="3" id="KW-1185">Reference proteome</keyword>
<dbReference type="Proteomes" id="UP001500064">
    <property type="component" value="Unassembled WGS sequence"/>
</dbReference>
<protein>
    <submittedName>
        <fullName evidence="2">Uncharacterized protein</fullName>
    </submittedName>
</protein>
<gene>
    <name evidence="2" type="ORF">GCM10009733_067380</name>
</gene>
<organism evidence="2 3">
    <name type="scientific">Nonomuraea maheshkhaliensis</name>
    <dbReference type="NCBI Taxonomy" id="419590"/>
    <lineage>
        <taxon>Bacteria</taxon>
        <taxon>Bacillati</taxon>
        <taxon>Actinomycetota</taxon>
        <taxon>Actinomycetes</taxon>
        <taxon>Streptosporangiales</taxon>
        <taxon>Streptosporangiaceae</taxon>
        <taxon>Nonomuraea</taxon>
    </lineage>
</organism>
<sequence length="71" mass="6947">MPPTATPVGLPSALSSGSARTPAISANSAMTRPASGNMNVMASAAMDNQIARRPAASAGCWPAGAFTGVDT</sequence>
<evidence type="ECO:0000313" key="3">
    <source>
        <dbReference type="Proteomes" id="UP001500064"/>
    </source>
</evidence>
<feature type="compositionally biased region" description="Polar residues" evidence="1">
    <location>
        <begin position="13"/>
        <end position="34"/>
    </location>
</feature>
<reference evidence="3" key="1">
    <citation type="journal article" date="2019" name="Int. J. Syst. Evol. Microbiol.">
        <title>The Global Catalogue of Microorganisms (GCM) 10K type strain sequencing project: providing services to taxonomists for standard genome sequencing and annotation.</title>
        <authorList>
            <consortium name="The Broad Institute Genomics Platform"/>
            <consortium name="The Broad Institute Genome Sequencing Center for Infectious Disease"/>
            <person name="Wu L."/>
            <person name="Ma J."/>
        </authorList>
    </citation>
    <scope>NUCLEOTIDE SEQUENCE [LARGE SCALE GENOMIC DNA]</scope>
    <source>
        <strain evidence="3">JCM 13929</strain>
    </source>
</reference>
<evidence type="ECO:0000313" key="2">
    <source>
        <dbReference type="EMBL" id="GAA1660148.1"/>
    </source>
</evidence>
<proteinExistence type="predicted"/>
<comment type="caution">
    <text evidence="2">The sequence shown here is derived from an EMBL/GenBank/DDBJ whole genome shotgun (WGS) entry which is preliminary data.</text>
</comment>
<feature type="region of interest" description="Disordered" evidence="1">
    <location>
        <begin position="1"/>
        <end position="34"/>
    </location>
</feature>
<name>A0ABP4RTI1_9ACTN</name>
<dbReference type="EMBL" id="BAAAMU010000062">
    <property type="protein sequence ID" value="GAA1660148.1"/>
    <property type="molecule type" value="Genomic_DNA"/>
</dbReference>